<gene>
    <name evidence="2" type="ORF">DPMN_004626</name>
</gene>
<dbReference type="AlphaFoldDB" id="A0A9D4MRX3"/>
<dbReference type="Proteomes" id="UP000828390">
    <property type="component" value="Unassembled WGS sequence"/>
</dbReference>
<proteinExistence type="predicted"/>
<evidence type="ECO:0000313" key="3">
    <source>
        <dbReference type="Proteomes" id="UP000828390"/>
    </source>
</evidence>
<reference evidence="2" key="2">
    <citation type="submission" date="2020-11" db="EMBL/GenBank/DDBJ databases">
        <authorList>
            <person name="McCartney M.A."/>
            <person name="Auch B."/>
            <person name="Kono T."/>
            <person name="Mallez S."/>
            <person name="Becker A."/>
            <person name="Gohl D.M."/>
            <person name="Silverstein K.A.T."/>
            <person name="Koren S."/>
            <person name="Bechman K.B."/>
            <person name="Herman A."/>
            <person name="Abrahante J.E."/>
            <person name="Garbe J."/>
        </authorList>
    </citation>
    <scope>NUCLEOTIDE SEQUENCE</scope>
    <source>
        <strain evidence="2">Duluth1</strain>
        <tissue evidence="2">Whole animal</tissue>
    </source>
</reference>
<reference evidence="2" key="1">
    <citation type="journal article" date="2019" name="bioRxiv">
        <title>The Genome of the Zebra Mussel, Dreissena polymorpha: A Resource for Invasive Species Research.</title>
        <authorList>
            <person name="McCartney M.A."/>
            <person name="Auch B."/>
            <person name="Kono T."/>
            <person name="Mallez S."/>
            <person name="Zhang Y."/>
            <person name="Obille A."/>
            <person name="Becker A."/>
            <person name="Abrahante J.E."/>
            <person name="Garbe J."/>
            <person name="Badalamenti J.P."/>
            <person name="Herman A."/>
            <person name="Mangelson H."/>
            <person name="Liachko I."/>
            <person name="Sullivan S."/>
            <person name="Sone E.D."/>
            <person name="Koren S."/>
            <person name="Silverstein K.A.T."/>
            <person name="Beckman K.B."/>
            <person name="Gohl D.M."/>
        </authorList>
    </citation>
    <scope>NUCLEOTIDE SEQUENCE</scope>
    <source>
        <strain evidence="2">Duluth1</strain>
        <tissue evidence="2">Whole animal</tissue>
    </source>
</reference>
<protein>
    <submittedName>
        <fullName evidence="2">Uncharacterized protein</fullName>
    </submittedName>
</protein>
<accession>A0A9D4MRX3</accession>
<dbReference type="EMBL" id="JAIWYP010000001">
    <property type="protein sequence ID" value="KAH3880704.1"/>
    <property type="molecule type" value="Genomic_DNA"/>
</dbReference>
<name>A0A9D4MRX3_DREPO</name>
<feature type="compositionally biased region" description="Basic and acidic residues" evidence="1">
    <location>
        <begin position="91"/>
        <end position="111"/>
    </location>
</feature>
<sequence length="111" mass="13134">MVEPTIWPAWEGEKAEQGEECKTRQTYGRTNHLARLGRKRRQKQGEECKTRRTYGRTNHLARLGGQRRRKQGEDCKTRRTYGRTNHLARLGGDKAETGRRVKFHDPRRMRS</sequence>
<comment type="caution">
    <text evidence="2">The sequence shown here is derived from an EMBL/GenBank/DDBJ whole genome shotgun (WGS) entry which is preliminary data.</text>
</comment>
<evidence type="ECO:0000256" key="1">
    <source>
        <dbReference type="SAM" id="MobiDB-lite"/>
    </source>
</evidence>
<organism evidence="2 3">
    <name type="scientific">Dreissena polymorpha</name>
    <name type="common">Zebra mussel</name>
    <name type="synonym">Mytilus polymorpha</name>
    <dbReference type="NCBI Taxonomy" id="45954"/>
    <lineage>
        <taxon>Eukaryota</taxon>
        <taxon>Metazoa</taxon>
        <taxon>Spiralia</taxon>
        <taxon>Lophotrochozoa</taxon>
        <taxon>Mollusca</taxon>
        <taxon>Bivalvia</taxon>
        <taxon>Autobranchia</taxon>
        <taxon>Heteroconchia</taxon>
        <taxon>Euheterodonta</taxon>
        <taxon>Imparidentia</taxon>
        <taxon>Neoheterodontei</taxon>
        <taxon>Myida</taxon>
        <taxon>Dreissenoidea</taxon>
        <taxon>Dreissenidae</taxon>
        <taxon>Dreissena</taxon>
    </lineage>
</organism>
<evidence type="ECO:0000313" key="2">
    <source>
        <dbReference type="EMBL" id="KAH3880704.1"/>
    </source>
</evidence>
<feature type="compositionally biased region" description="Basic and acidic residues" evidence="1">
    <location>
        <begin position="11"/>
        <end position="23"/>
    </location>
</feature>
<feature type="region of interest" description="Disordered" evidence="1">
    <location>
        <begin position="1"/>
        <end position="111"/>
    </location>
</feature>
<keyword evidence="3" id="KW-1185">Reference proteome</keyword>